<dbReference type="Gene3D" id="1.20.50.20">
    <property type="entry name" value="DnaG, RNA polymerase domain, helical bundle"/>
    <property type="match status" value="1"/>
</dbReference>
<evidence type="ECO:0000256" key="9">
    <source>
        <dbReference type="ARBA" id="ARBA00022833"/>
    </source>
</evidence>
<reference evidence="14" key="1">
    <citation type="submission" date="2018-06" db="EMBL/GenBank/DDBJ databases">
        <authorList>
            <person name="Zhirakovskaya E."/>
        </authorList>
    </citation>
    <scope>NUCLEOTIDE SEQUENCE</scope>
</reference>
<evidence type="ECO:0000256" key="5">
    <source>
        <dbReference type="ARBA" id="ARBA00022695"/>
    </source>
</evidence>
<dbReference type="InterPro" id="IPR013173">
    <property type="entry name" value="DNA_primase_DnaG_DnaB-bd_dom"/>
</dbReference>
<dbReference type="GO" id="GO:0003899">
    <property type="term" value="F:DNA-directed RNA polymerase activity"/>
    <property type="evidence" value="ECO:0007669"/>
    <property type="project" value="InterPro"/>
</dbReference>
<dbReference type="Pfam" id="PF01807">
    <property type="entry name" value="Zn_ribbon_DnaG"/>
    <property type="match status" value="1"/>
</dbReference>
<dbReference type="GO" id="GO:0003677">
    <property type="term" value="F:DNA binding"/>
    <property type="evidence" value="ECO:0007669"/>
    <property type="project" value="UniProtKB-KW"/>
</dbReference>
<dbReference type="PROSITE" id="PS50880">
    <property type="entry name" value="TOPRIM"/>
    <property type="match status" value="1"/>
</dbReference>
<dbReference type="InterPro" id="IPR036977">
    <property type="entry name" value="DNA_primase_Znf_CHC2"/>
</dbReference>
<dbReference type="Pfam" id="PF08275">
    <property type="entry name" value="DNAG_N"/>
    <property type="match status" value="1"/>
</dbReference>
<evidence type="ECO:0000256" key="2">
    <source>
        <dbReference type="ARBA" id="ARBA00022478"/>
    </source>
</evidence>
<keyword evidence="3" id="KW-0639">Primosome</keyword>
<dbReference type="InterPro" id="IPR016136">
    <property type="entry name" value="DNA_helicase_N/primase_C"/>
</dbReference>
<organism evidence="14">
    <name type="scientific">hydrothermal vent metagenome</name>
    <dbReference type="NCBI Taxonomy" id="652676"/>
    <lineage>
        <taxon>unclassified sequences</taxon>
        <taxon>metagenomes</taxon>
        <taxon>ecological metagenomes</taxon>
    </lineage>
</organism>
<dbReference type="EC" id="2.7.7.-" evidence="14"/>
<keyword evidence="9" id="KW-0862">Zinc</keyword>
<dbReference type="Gene3D" id="3.90.580.10">
    <property type="entry name" value="Zinc finger, CHC2-type domain"/>
    <property type="match status" value="1"/>
</dbReference>
<evidence type="ECO:0000256" key="11">
    <source>
        <dbReference type="ARBA" id="ARBA00023125"/>
    </source>
</evidence>
<keyword evidence="11" id="KW-0238">DNA-binding</keyword>
<feature type="domain" description="Toprim" evidence="13">
    <location>
        <begin position="256"/>
        <end position="338"/>
    </location>
</feature>
<dbReference type="NCBIfam" id="TIGR01391">
    <property type="entry name" value="dnaG"/>
    <property type="match status" value="1"/>
</dbReference>
<keyword evidence="6" id="KW-0235">DNA replication</keyword>
<dbReference type="FunFam" id="3.40.1360.10:FF:000002">
    <property type="entry name" value="DNA primase"/>
    <property type="match status" value="1"/>
</dbReference>
<evidence type="ECO:0000256" key="10">
    <source>
        <dbReference type="ARBA" id="ARBA00022842"/>
    </source>
</evidence>
<evidence type="ECO:0000256" key="8">
    <source>
        <dbReference type="ARBA" id="ARBA00022771"/>
    </source>
</evidence>
<keyword evidence="4 14" id="KW-0808">Transferase</keyword>
<keyword evidence="12" id="KW-0804">Transcription</keyword>
<name>A0A3B1BVH8_9ZZZZ</name>
<evidence type="ECO:0000256" key="3">
    <source>
        <dbReference type="ARBA" id="ARBA00022515"/>
    </source>
</evidence>
<dbReference type="InterPro" id="IPR019475">
    <property type="entry name" value="DNA_primase_DnaB-bd"/>
</dbReference>
<dbReference type="AlphaFoldDB" id="A0A3B1BVH8"/>
<sequence>MAGRIPRAFIDDLLNRVDIVELINKRLPLKKGGKDYQACCPFHDEKTPSFTVSRNKQFYHCFGCGANGSAIGFLMEYDNMSFVDAIEDLAHQAGIEIPREQGGHSSGPDCRPLYATLEQAAQFYVEQLRIHPQAHHAVDYLKQRGLSGEIAQAFSIGFAPPGWDNLIQHQGQDQQGMRQLKETGMTLDSDGRCYDRFRDRIMFPIRDYRGRTIAFGGRVLDDTKPKYLNSPETPVFHKGRELYGLHEAHKALRNIERLLVVEGYMDVVALAQFGIRYAVATLGTATTPEHLERLFRTTPEVIFSFDGDRAGRDAGWKALNTALPLMREGRNARFLFLPDGEDPDTLVRKEGTAAFEQRIQNATPLSNFMFDKLAEQTDMESLDGRARLAELAKPLIAKLPEGIFREMMLNQLSELVGLAPARLATRNPPAAKQGSLKAKQRDLQPKSLVQQAVALLLQYPEVAQVLDLPTDWQGLDAPGIDLLSELLTTIQANPTISRGALFEHWRDRKEGRYLSKLATLELHTEGHTAEFQDTIVRLRSQFRKQEMEQLLEKARQTTITSDDKQHLNQLFKEQAANDTKGSTDLE</sequence>
<keyword evidence="8" id="KW-0863">Zinc-finger</keyword>
<dbReference type="GO" id="GO:0005737">
    <property type="term" value="C:cytoplasm"/>
    <property type="evidence" value="ECO:0007669"/>
    <property type="project" value="TreeGrafter"/>
</dbReference>
<dbReference type="EMBL" id="UOFX01000071">
    <property type="protein sequence ID" value="VAX10365.1"/>
    <property type="molecule type" value="Genomic_DNA"/>
</dbReference>
<keyword evidence="10" id="KW-0460">Magnesium</keyword>
<dbReference type="PANTHER" id="PTHR30313:SF2">
    <property type="entry name" value="DNA PRIMASE"/>
    <property type="match status" value="1"/>
</dbReference>
<dbReference type="FunFam" id="3.90.980.10:FF:000001">
    <property type="entry name" value="DNA primase"/>
    <property type="match status" value="1"/>
</dbReference>
<dbReference type="InterPro" id="IPR034151">
    <property type="entry name" value="TOPRIM_DnaG_bac"/>
</dbReference>
<dbReference type="GO" id="GO:1990077">
    <property type="term" value="C:primosome complex"/>
    <property type="evidence" value="ECO:0007669"/>
    <property type="project" value="UniProtKB-KW"/>
</dbReference>
<dbReference type="PIRSF" id="PIRSF002811">
    <property type="entry name" value="DnaG"/>
    <property type="match status" value="1"/>
</dbReference>
<dbReference type="SUPFAM" id="SSF57783">
    <property type="entry name" value="Zinc beta-ribbon"/>
    <property type="match status" value="1"/>
</dbReference>
<dbReference type="InterPro" id="IPR030846">
    <property type="entry name" value="DnaG_bac"/>
</dbReference>
<dbReference type="InterPro" id="IPR037068">
    <property type="entry name" value="DNA_primase_core_N_sf"/>
</dbReference>
<dbReference type="GO" id="GO:0008270">
    <property type="term" value="F:zinc ion binding"/>
    <property type="evidence" value="ECO:0007669"/>
    <property type="project" value="UniProtKB-KW"/>
</dbReference>
<dbReference type="SMART" id="SM00400">
    <property type="entry name" value="ZnF_CHCC"/>
    <property type="match status" value="1"/>
</dbReference>
<evidence type="ECO:0000259" key="13">
    <source>
        <dbReference type="PROSITE" id="PS50880"/>
    </source>
</evidence>
<evidence type="ECO:0000256" key="6">
    <source>
        <dbReference type="ARBA" id="ARBA00022705"/>
    </source>
</evidence>
<proteinExistence type="inferred from homology"/>
<keyword evidence="5 14" id="KW-0548">Nucleotidyltransferase</keyword>
<dbReference type="CDD" id="cd03364">
    <property type="entry name" value="TOPRIM_DnaG_primases"/>
    <property type="match status" value="1"/>
</dbReference>
<dbReference type="Pfam" id="PF10410">
    <property type="entry name" value="DnaB_bind"/>
    <property type="match status" value="1"/>
</dbReference>
<dbReference type="PANTHER" id="PTHR30313">
    <property type="entry name" value="DNA PRIMASE"/>
    <property type="match status" value="1"/>
</dbReference>
<dbReference type="InterPro" id="IPR013264">
    <property type="entry name" value="DNAG_N"/>
</dbReference>
<dbReference type="Pfam" id="PF08278">
    <property type="entry name" value="DnaG_DnaB_bind"/>
    <property type="match status" value="1"/>
</dbReference>
<protein>
    <submittedName>
        <fullName evidence="14">DNA primase</fullName>
        <ecNumber evidence="14">2.7.7.-</ecNumber>
    </submittedName>
</protein>
<dbReference type="InterPro" id="IPR050219">
    <property type="entry name" value="DnaG_primase"/>
</dbReference>
<gene>
    <name evidence="14" type="ORF">MNBD_GAMMA26-146</name>
</gene>
<dbReference type="GO" id="GO:0000428">
    <property type="term" value="C:DNA-directed RNA polymerase complex"/>
    <property type="evidence" value="ECO:0007669"/>
    <property type="project" value="UniProtKB-KW"/>
</dbReference>
<dbReference type="InterPro" id="IPR002694">
    <property type="entry name" value="Znf_CHC2"/>
</dbReference>
<dbReference type="InterPro" id="IPR006295">
    <property type="entry name" value="DNA_primase_DnaG"/>
</dbReference>
<evidence type="ECO:0000256" key="7">
    <source>
        <dbReference type="ARBA" id="ARBA00022723"/>
    </source>
</evidence>
<dbReference type="Gene3D" id="3.90.980.10">
    <property type="entry name" value="DNA primase, catalytic core, N-terminal domain"/>
    <property type="match status" value="1"/>
</dbReference>
<dbReference type="InterPro" id="IPR006171">
    <property type="entry name" value="TOPRIM_dom"/>
</dbReference>
<evidence type="ECO:0000256" key="4">
    <source>
        <dbReference type="ARBA" id="ARBA00022679"/>
    </source>
</evidence>
<dbReference type="SUPFAM" id="SSF117023">
    <property type="entry name" value="DNA primase DnaG, C-terminal domain"/>
    <property type="match status" value="1"/>
</dbReference>
<dbReference type="Pfam" id="PF13155">
    <property type="entry name" value="Toprim_2"/>
    <property type="match status" value="1"/>
</dbReference>
<keyword evidence="2" id="KW-0240">DNA-directed RNA polymerase</keyword>
<comment type="cofactor">
    <cofactor evidence="1">
        <name>Zn(2+)</name>
        <dbReference type="ChEBI" id="CHEBI:29105"/>
    </cofactor>
</comment>
<accession>A0A3B1BVH8</accession>
<dbReference type="SMART" id="SM00493">
    <property type="entry name" value="TOPRIM"/>
    <property type="match status" value="1"/>
</dbReference>
<dbReference type="Gene3D" id="3.40.1360.10">
    <property type="match status" value="1"/>
</dbReference>
<dbReference type="Gene3D" id="1.10.860.10">
    <property type="entry name" value="DNAb Helicase, Chain A"/>
    <property type="match status" value="1"/>
</dbReference>
<dbReference type="SMART" id="SM00766">
    <property type="entry name" value="DnaG_DnaB_bind"/>
    <property type="match status" value="1"/>
</dbReference>
<dbReference type="FunFam" id="3.90.580.10:FF:000001">
    <property type="entry name" value="DNA primase"/>
    <property type="match status" value="1"/>
</dbReference>
<evidence type="ECO:0000256" key="12">
    <source>
        <dbReference type="ARBA" id="ARBA00023163"/>
    </source>
</evidence>
<evidence type="ECO:0000256" key="1">
    <source>
        <dbReference type="ARBA" id="ARBA00001947"/>
    </source>
</evidence>
<dbReference type="SUPFAM" id="SSF56731">
    <property type="entry name" value="DNA primase core"/>
    <property type="match status" value="1"/>
</dbReference>
<keyword evidence="7" id="KW-0479">Metal-binding</keyword>
<dbReference type="HAMAP" id="MF_00974">
    <property type="entry name" value="DNA_primase_DnaG"/>
    <property type="match status" value="1"/>
</dbReference>
<dbReference type="GO" id="GO:0006269">
    <property type="term" value="P:DNA replication, synthesis of primer"/>
    <property type="evidence" value="ECO:0007669"/>
    <property type="project" value="UniProtKB-KW"/>
</dbReference>
<evidence type="ECO:0000313" key="14">
    <source>
        <dbReference type="EMBL" id="VAX10365.1"/>
    </source>
</evidence>